<keyword evidence="2" id="KW-0012">Acyltransferase</keyword>
<feature type="domain" description="N-acetyltransferase" evidence="3">
    <location>
        <begin position="14"/>
        <end position="166"/>
    </location>
</feature>
<evidence type="ECO:0000256" key="1">
    <source>
        <dbReference type="ARBA" id="ARBA00022679"/>
    </source>
</evidence>
<keyword evidence="5" id="KW-1185">Reference proteome</keyword>
<evidence type="ECO:0000313" key="5">
    <source>
        <dbReference type="Proteomes" id="UP000602124"/>
    </source>
</evidence>
<dbReference type="InterPro" id="IPR016181">
    <property type="entry name" value="Acyl_CoA_acyltransferase"/>
</dbReference>
<dbReference type="AlphaFoldDB" id="A0A934IWI7"/>
<keyword evidence="1" id="KW-0808">Transferase</keyword>
<dbReference type="RefSeq" id="WP_198877571.1">
    <property type="nucleotide sequence ID" value="NZ_JAEKMH010000004.1"/>
</dbReference>
<dbReference type="Pfam" id="PF00583">
    <property type="entry name" value="Acetyltransf_1"/>
    <property type="match status" value="1"/>
</dbReference>
<sequence length="337" mass="37204">MSMRHAFARYQTFARLHAAVPADLVGIKHFSERLPEDARMSDDWWRAEIKRPDCHVLVATECNIVVGIGIVEHLPRAPEATITYLCVAPDARRRGVAQLLADTLVGRGRSEGAAIVRATDHGQIGLSALYDHSGFKSFGGGLWCFGLWDDHVSHSYSDLRVPQNMPVTRDEAAAQSLLLAMGSIDASMLLTPRARQVISHEVEDSRQEPDATNLAIAAARRGFTVWMDADIADDVRMRLEPSRRETIIEDAAGLTPERILGHLSRSHLCLLRLALPRLSGDKPTWYIVDGFDGYLFRVHDVTTFDDPGDPMVATAAELRLAMGQLAASDHLMVGRPL</sequence>
<dbReference type="GO" id="GO:0016747">
    <property type="term" value="F:acyltransferase activity, transferring groups other than amino-acyl groups"/>
    <property type="evidence" value="ECO:0007669"/>
    <property type="project" value="InterPro"/>
</dbReference>
<dbReference type="Gene3D" id="3.40.630.30">
    <property type="match status" value="1"/>
</dbReference>
<organism evidence="4 5">
    <name type="scientific">Devosia sediminis</name>
    <dbReference type="NCBI Taxonomy" id="2798801"/>
    <lineage>
        <taxon>Bacteria</taxon>
        <taxon>Pseudomonadati</taxon>
        <taxon>Pseudomonadota</taxon>
        <taxon>Alphaproteobacteria</taxon>
        <taxon>Hyphomicrobiales</taxon>
        <taxon>Devosiaceae</taxon>
        <taxon>Devosia</taxon>
    </lineage>
</organism>
<name>A0A934IWI7_9HYPH</name>
<protein>
    <submittedName>
        <fullName evidence="4">GNAT family N-acetyltransferase</fullName>
    </submittedName>
</protein>
<accession>A0A934IWI7</accession>
<evidence type="ECO:0000313" key="4">
    <source>
        <dbReference type="EMBL" id="MBJ3786381.1"/>
    </source>
</evidence>
<evidence type="ECO:0000259" key="3">
    <source>
        <dbReference type="PROSITE" id="PS51186"/>
    </source>
</evidence>
<dbReference type="PANTHER" id="PTHR43877">
    <property type="entry name" value="AMINOALKYLPHOSPHONATE N-ACETYLTRANSFERASE-RELATED-RELATED"/>
    <property type="match status" value="1"/>
</dbReference>
<dbReference type="Proteomes" id="UP000602124">
    <property type="component" value="Unassembled WGS sequence"/>
</dbReference>
<dbReference type="CDD" id="cd04301">
    <property type="entry name" value="NAT_SF"/>
    <property type="match status" value="1"/>
</dbReference>
<evidence type="ECO:0000256" key="2">
    <source>
        <dbReference type="ARBA" id="ARBA00023315"/>
    </source>
</evidence>
<dbReference type="InterPro" id="IPR000182">
    <property type="entry name" value="GNAT_dom"/>
</dbReference>
<dbReference type="PROSITE" id="PS51186">
    <property type="entry name" value="GNAT"/>
    <property type="match status" value="1"/>
</dbReference>
<reference evidence="4" key="1">
    <citation type="submission" date="2020-12" db="EMBL/GenBank/DDBJ databases">
        <title>Devosia sp. MSA67 isolated from Mo River.</title>
        <authorList>
            <person name="Ma F."/>
            <person name="Zi Z."/>
        </authorList>
    </citation>
    <scope>NUCLEOTIDE SEQUENCE</scope>
    <source>
        <strain evidence="4">MSA67</strain>
    </source>
</reference>
<dbReference type="InterPro" id="IPR050832">
    <property type="entry name" value="Bact_Acetyltransf"/>
</dbReference>
<gene>
    <name evidence="4" type="ORF">JEQ47_16770</name>
</gene>
<dbReference type="SUPFAM" id="SSF55729">
    <property type="entry name" value="Acyl-CoA N-acyltransferases (Nat)"/>
    <property type="match status" value="1"/>
</dbReference>
<dbReference type="EMBL" id="JAEKMH010000004">
    <property type="protein sequence ID" value="MBJ3786381.1"/>
    <property type="molecule type" value="Genomic_DNA"/>
</dbReference>
<proteinExistence type="predicted"/>
<comment type="caution">
    <text evidence="4">The sequence shown here is derived from an EMBL/GenBank/DDBJ whole genome shotgun (WGS) entry which is preliminary data.</text>
</comment>